<reference evidence="2" key="1">
    <citation type="submission" date="2015-04" db="UniProtKB">
        <authorList>
            <consortium name="EnsemblPlants"/>
        </authorList>
    </citation>
    <scope>IDENTIFICATION</scope>
</reference>
<keyword evidence="3" id="KW-1185">Reference proteome</keyword>
<sequence length="265" mass="28214">MDGFIDVGGRRPAGGAAPGCGRSRGAAESAVVAANVVLAPPAAAARPATEPAHVFAAEAAANAPVAVAPHHAGLRLPAGGDPRSRAAPRSRSCNRPRPCLRVGPRVKWRRSLELWSKRLQGMKGRDVMGGEASMATGVDPHVCPASRRGCRQRRSRRGHQLRGGLLLRLPRSLKSFVNVFAINWLAVPSFLGTASPLLTCLSGAGRPAEAVRLRRLPGAWAGAARRATGQMQVAVKDASHDSCDWYFDRRRAHAASCWSATRWRP</sequence>
<feature type="region of interest" description="Disordered" evidence="1">
    <location>
        <begin position="73"/>
        <end position="98"/>
    </location>
</feature>
<evidence type="ECO:0000256" key="1">
    <source>
        <dbReference type="SAM" id="MobiDB-lite"/>
    </source>
</evidence>
<dbReference type="Gramene" id="OMERI03G28450.1">
    <property type="protein sequence ID" value="OMERI03G28450.1"/>
    <property type="gene ID" value="OMERI03G28450"/>
</dbReference>
<dbReference type="Proteomes" id="UP000008021">
    <property type="component" value="Chromosome 3"/>
</dbReference>
<protein>
    <submittedName>
        <fullName evidence="2">Uncharacterized protein</fullName>
    </submittedName>
</protein>
<evidence type="ECO:0000313" key="2">
    <source>
        <dbReference type="EnsemblPlants" id="OMERI03G28450.1"/>
    </source>
</evidence>
<accession>A0A0E0D5M3</accession>
<name>A0A0E0D5M3_9ORYZ</name>
<dbReference type="EnsemblPlants" id="OMERI03G28450.1">
    <property type="protein sequence ID" value="OMERI03G28450.1"/>
    <property type="gene ID" value="OMERI03G28450"/>
</dbReference>
<dbReference type="AlphaFoldDB" id="A0A0E0D5M3"/>
<organism evidence="2">
    <name type="scientific">Oryza meridionalis</name>
    <dbReference type="NCBI Taxonomy" id="40149"/>
    <lineage>
        <taxon>Eukaryota</taxon>
        <taxon>Viridiplantae</taxon>
        <taxon>Streptophyta</taxon>
        <taxon>Embryophyta</taxon>
        <taxon>Tracheophyta</taxon>
        <taxon>Spermatophyta</taxon>
        <taxon>Magnoliopsida</taxon>
        <taxon>Liliopsida</taxon>
        <taxon>Poales</taxon>
        <taxon>Poaceae</taxon>
        <taxon>BOP clade</taxon>
        <taxon>Oryzoideae</taxon>
        <taxon>Oryzeae</taxon>
        <taxon>Oryzinae</taxon>
        <taxon>Oryza</taxon>
    </lineage>
</organism>
<evidence type="ECO:0000313" key="3">
    <source>
        <dbReference type="Proteomes" id="UP000008021"/>
    </source>
</evidence>
<dbReference type="HOGENOM" id="CLU_1051210_0_0_1"/>
<reference evidence="2" key="2">
    <citation type="submission" date="2018-05" db="EMBL/GenBank/DDBJ databases">
        <title>OmerRS3 (Oryza meridionalis Reference Sequence Version 3).</title>
        <authorList>
            <person name="Zhang J."/>
            <person name="Kudrna D."/>
            <person name="Lee S."/>
            <person name="Talag J."/>
            <person name="Welchert J."/>
            <person name="Wing R.A."/>
        </authorList>
    </citation>
    <scope>NUCLEOTIDE SEQUENCE [LARGE SCALE GENOMIC DNA]</scope>
    <source>
        <strain evidence="2">cv. OR44</strain>
    </source>
</reference>
<feature type="compositionally biased region" description="Low complexity" evidence="1">
    <location>
        <begin position="13"/>
        <end position="22"/>
    </location>
</feature>
<proteinExistence type="predicted"/>
<feature type="region of interest" description="Disordered" evidence="1">
    <location>
        <begin position="1"/>
        <end position="22"/>
    </location>
</feature>